<evidence type="ECO:0000313" key="2">
    <source>
        <dbReference type="EMBL" id="MCQ8180340.1"/>
    </source>
</evidence>
<proteinExistence type="predicted"/>
<feature type="transmembrane region" description="Helical" evidence="1">
    <location>
        <begin position="49"/>
        <end position="72"/>
    </location>
</feature>
<name>A0ABT1UDU8_9GAMM</name>
<dbReference type="PROSITE" id="PS51257">
    <property type="entry name" value="PROKAR_LIPOPROTEIN"/>
    <property type="match status" value="1"/>
</dbReference>
<dbReference type="RefSeq" id="WP_256609714.1">
    <property type="nucleotide sequence ID" value="NZ_JANIBM010000003.1"/>
</dbReference>
<dbReference type="Proteomes" id="UP001524569">
    <property type="component" value="Unassembled WGS sequence"/>
</dbReference>
<feature type="transmembrane region" description="Helical" evidence="1">
    <location>
        <begin position="12"/>
        <end position="37"/>
    </location>
</feature>
<organism evidence="2 3">
    <name type="scientific">Methylomonas aurea</name>
    <dbReference type="NCBI Taxonomy" id="2952224"/>
    <lineage>
        <taxon>Bacteria</taxon>
        <taxon>Pseudomonadati</taxon>
        <taxon>Pseudomonadota</taxon>
        <taxon>Gammaproteobacteria</taxon>
        <taxon>Methylococcales</taxon>
        <taxon>Methylococcaceae</taxon>
        <taxon>Methylomonas</taxon>
    </lineage>
</organism>
<dbReference type="EMBL" id="JANIBM010000003">
    <property type="protein sequence ID" value="MCQ8180340.1"/>
    <property type="molecule type" value="Genomic_DNA"/>
</dbReference>
<accession>A0ABT1UDU8</accession>
<keyword evidence="1" id="KW-0472">Membrane</keyword>
<evidence type="ECO:0000256" key="1">
    <source>
        <dbReference type="SAM" id="Phobius"/>
    </source>
</evidence>
<feature type="transmembrane region" description="Helical" evidence="1">
    <location>
        <begin position="309"/>
        <end position="330"/>
    </location>
</feature>
<sequence>MEWWLKFSRFVVFFLFIASVRRIMFYFLYSIFSSCLASRQCVSGKRDRAFFNACSNKGYCLVLIGVLISFGLEADTQIVKPISVKENTEVNKTADSFKNSAAGTINNHEWHKDRIVKAGEPEPAPDATLRRVALPQESYISIESVFAGRMARPSAYQFGLAREKLIATPPYSEPSVEVFYEDVLDSVRDTIGAATYSKLLWTYYDIKEIDNLIYAKMAQYDFSHSIFSDGYRGIDGLNHQFGASIMVSNASGAPNRNSMFQDDLDKPSPGSSGKAVLNIPEQNFGNLEHEFVGNSYFGLILRIMTVKNIIYAMLAIFMSGLIWRVFRFFIKQDLS</sequence>
<keyword evidence="1" id="KW-1133">Transmembrane helix</keyword>
<comment type="caution">
    <text evidence="2">The sequence shown here is derived from an EMBL/GenBank/DDBJ whole genome shotgun (WGS) entry which is preliminary data.</text>
</comment>
<evidence type="ECO:0000313" key="3">
    <source>
        <dbReference type="Proteomes" id="UP001524569"/>
    </source>
</evidence>
<protein>
    <submittedName>
        <fullName evidence="2">Uncharacterized protein</fullName>
    </submittedName>
</protein>
<gene>
    <name evidence="2" type="ORF">NP603_04400</name>
</gene>
<keyword evidence="3" id="KW-1185">Reference proteome</keyword>
<reference evidence="2 3" key="1">
    <citation type="submission" date="2022-07" db="EMBL/GenBank/DDBJ databases">
        <title>Methylomonas rivi sp. nov., Methylomonas rosea sp. nov., Methylomonas aureus sp. nov. and Methylomonas subterranea sp. nov., four novel methanotrophs isolated from a freshwater creek and the deep terrestrial subsurface.</title>
        <authorList>
            <person name="Abin C."/>
            <person name="Sankaranarayanan K."/>
            <person name="Garner C."/>
            <person name="Sindelar R."/>
            <person name="Kotary K."/>
            <person name="Garner R."/>
            <person name="Barclay S."/>
            <person name="Lawson P."/>
            <person name="Krumholz L."/>
        </authorList>
    </citation>
    <scope>NUCLEOTIDE SEQUENCE [LARGE SCALE GENOMIC DNA]</scope>
    <source>
        <strain evidence="2 3">SURF-1</strain>
    </source>
</reference>
<keyword evidence="1" id="KW-0812">Transmembrane</keyword>